<organism evidence="12">
    <name type="scientific">Anthurium amnicola</name>
    <dbReference type="NCBI Taxonomy" id="1678845"/>
    <lineage>
        <taxon>Eukaryota</taxon>
        <taxon>Viridiplantae</taxon>
        <taxon>Streptophyta</taxon>
        <taxon>Embryophyta</taxon>
        <taxon>Tracheophyta</taxon>
        <taxon>Spermatophyta</taxon>
        <taxon>Magnoliopsida</taxon>
        <taxon>Liliopsida</taxon>
        <taxon>Araceae</taxon>
        <taxon>Pothoideae</taxon>
        <taxon>Potheae</taxon>
        <taxon>Anthurium</taxon>
    </lineage>
</organism>
<feature type="transmembrane region" description="Helical" evidence="10">
    <location>
        <begin position="636"/>
        <end position="658"/>
    </location>
</feature>
<dbReference type="EMBL" id="GDJX01011032">
    <property type="protein sequence ID" value="JAT56904.1"/>
    <property type="molecule type" value="Transcribed_RNA"/>
</dbReference>
<evidence type="ECO:0000313" key="12">
    <source>
        <dbReference type="EMBL" id="JAT56904.1"/>
    </source>
</evidence>
<dbReference type="FunFam" id="3.40.50.300:FF:000337">
    <property type="entry name" value="ABC transporter G family member 22"/>
    <property type="match status" value="1"/>
</dbReference>
<keyword evidence="5" id="KW-0547">Nucleotide-binding</keyword>
<keyword evidence="6" id="KW-0067">ATP-binding</keyword>
<evidence type="ECO:0000256" key="6">
    <source>
        <dbReference type="ARBA" id="ARBA00022840"/>
    </source>
</evidence>
<dbReference type="Pfam" id="PF19055">
    <property type="entry name" value="ABC2_membrane_7"/>
    <property type="match status" value="1"/>
</dbReference>
<comment type="similarity">
    <text evidence="2">Belongs to the ABC transporter superfamily. ABCG family. Eye pigment precursor importer (TC 3.A.1.204) subfamily.</text>
</comment>
<proteinExistence type="inferred from homology"/>
<evidence type="ECO:0000259" key="11">
    <source>
        <dbReference type="PROSITE" id="PS50893"/>
    </source>
</evidence>
<sequence length="665" mass="72745">MCREEKRMPSLCIEGEEGFGGVNAPPPAPERRDTTGSPTLPSACSTITLEFTDVSYRIKVERKSGGQGIGRWLRPDSAGHAVAEERSILSGITGMACPGEILAILGPSGSGKSTLLNVLGGRLQGKHGGSVLANGGRLTRGVARRTGFVTQDDVLYPHLTVRETLVFCALLRLPGTLSREEKVRAAEGVITELGLAKCENTIIGNSFVRGVSGGERKRVSIGHEMLLNPSLLLADEPTSGLDSTAAHRVVATLAGLAQRGKTVVASIHQPSSRVYQMFDKVLLLSEGSCLYFGRGRDAMDYFASLGLAPRFPVNPADFMLDLANGVAQVENQGEMDKHNVKHLLVSSCNKLLVPKVKACMVVKAACEDTAQTGGGEQQQVSRWQGEEGEQRSSAGISWFSQFSILLQRGLKERRHEAFNQQRVLQVVAAAVLAGSMWWRSDPRRVQDRLGLLFFVTIFWGVFPSFNGVFTFPQERAIFAKERASGMYTLSSYFMARTAGDLPMELALPTVFVLIIYWMGGLKPDPFAFILSLLVVLYSVLVSQSLGLAIGAILMDVKQATTLASVTTLVFLIAGGYYVQHIPTFIVWFKYLSYSYYCYKLLIGVQFRENDYYECSKGVMCRVADFPSISSVGLTNLWADVCIMALMLVGYRLLAYLALRRLHISN</sequence>
<evidence type="ECO:0000256" key="2">
    <source>
        <dbReference type="ARBA" id="ARBA00005814"/>
    </source>
</evidence>
<protein>
    <submittedName>
        <fullName evidence="12">ABC transporter G family member 14</fullName>
    </submittedName>
</protein>
<name>A0A1D1YQK7_9ARAE</name>
<dbReference type="PROSITE" id="PS50893">
    <property type="entry name" value="ABC_TRANSPORTER_2"/>
    <property type="match status" value="1"/>
</dbReference>
<dbReference type="InterPro" id="IPR003593">
    <property type="entry name" value="AAA+_ATPase"/>
</dbReference>
<gene>
    <name evidence="12" type="primary">ABCG14_3</name>
    <name evidence="12" type="ORF">g.68165</name>
</gene>
<dbReference type="Pfam" id="PF00005">
    <property type="entry name" value="ABC_tran"/>
    <property type="match status" value="1"/>
</dbReference>
<keyword evidence="8 10" id="KW-0472">Membrane</keyword>
<dbReference type="InterPro" id="IPR027417">
    <property type="entry name" value="P-loop_NTPase"/>
</dbReference>
<evidence type="ECO:0000256" key="3">
    <source>
        <dbReference type="ARBA" id="ARBA00022448"/>
    </source>
</evidence>
<feature type="transmembrane region" description="Helical" evidence="10">
    <location>
        <begin position="560"/>
        <end position="578"/>
    </location>
</feature>
<dbReference type="GO" id="GO:0140359">
    <property type="term" value="F:ABC-type transporter activity"/>
    <property type="evidence" value="ECO:0007669"/>
    <property type="project" value="InterPro"/>
</dbReference>
<dbReference type="PANTHER" id="PTHR48041">
    <property type="entry name" value="ABC TRANSPORTER G FAMILY MEMBER 28"/>
    <property type="match status" value="1"/>
</dbReference>
<dbReference type="InterPro" id="IPR013525">
    <property type="entry name" value="ABC2_TM"/>
</dbReference>
<evidence type="ECO:0000256" key="9">
    <source>
        <dbReference type="SAM" id="MobiDB-lite"/>
    </source>
</evidence>
<dbReference type="InterPro" id="IPR003439">
    <property type="entry name" value="ABC_transporter-like_ATP-bd"/>
</dbReference>
<dbReference type="GO" id="GO:0016887">
    <property type="term" value="F:ATP hydrolysis activity"/>
    <property type="evidence" value="ECO:0007669"/>
    <property type="project" value="InterPro"/>
</dbReference>
<keyword evidence="3" id="KW-0813">Transport</keyword>
<dbReference type="Gene3D" id="3.40.50.300">
    <property type="entry name" value="P-loop containing nucleotide triphosphate hydrolases"/>
    <property type="match status" value="1"/>
</dbReference>
<evidence type="ECO:0000256" key="10">
    <source>
        <dbReference type="SAM" id="Phobius"/>
    </source>
</evidence>
<evidence type="ECO:0000256" key="7">
    <source>
        <dbReference type="ARBA" id="ARBA00022989"/>
    </source>
</evidence>
<dbReference type="AlphaFoldDB" id="A0A1D1YQK7"/>
<feature type="region of interest" description="Disordered" evidence="9">
    <location>
        <begin position="1"/>
        <end position="41"/>
    </location>
</feature>
<feature type="transmembrane region" description="Helical" evidence="10">
    <location>
        <begin position="451"/>
        <end position="472"/>
    </location>
</feature>
<dbReference type="CDD" id="cd03213">
    <property type="entry name" value="ABCG_EPDR"/>
    <property type="match status" value="1"/>
</dbReference>
<keyword evidence="7 10" id="KW-1133">Transmembrane helix</keyword>
<reference evidence="12" key="1">
    <citation type="submission" date="2015-07" db="EMBL/GenBank/DDBJ databases">
        <title>Transcriptome Assembly of Anthurium amnicola.</title>
        <authorList>
            <person name="Suzuki J."/>
        </authorList>
    </citation>
    <scope>NUCLEOTIDE SEQUENCE</scope>
</reference>
<comment type="subcellular location">
    <subcellularLocation>
        <location evidence="1">Membrane</location>
        <topology evidence="1">Multi-pass membrane protein</topology>
    </subcellularLocation>
</comment>
<dbReference type="GO" id="GO:0005886">
    <property type="term" value="C:plasma membrane"/>
    <property type="evidence" value="ECO:0007669"/>
    <property type="project" value="TreeGrafter"/>
</dbReference>
<dbReference type="InterPro" id="IPR043926">
    <property type="entry name" value="ABCG_dom"/>
</dbReference>
<feature type="domain" description="ABC transporter" evidence="11">
    <location>
        <begin position="73"/>
        <end position="311"/>
    </location>
</feature>
<dbReference type="GO" id="GO:0005524">
    <property type="term" value="F:ATP binding"/>
    <property type="evidence" value="ECO:0007669"/>
    <property type="project" value="UniProtKB-KW"/>
</dbReference>
<dbReference type="PANTHER" id="PTHR48041:SF56">
    <property type="entry name" value="ABC TRANSPORTER G FAMILY MEMBER 25"/>
    <property type="match status" value="1"/>
</dbReference>
<evidence type="ECO:0000256" key="1">
    <source>
        <dbReference type="ARBA" id="ARBA00004141"/>
    </source>
</evidence>
<evidence type="ECO:0000256" key="5">
    <source>
        <dbReference type="ARBA" id="ARBA00022741"/>
    </source>
</evidence>
<dbReference type="InterPro" id="IPR050352">
    <property type="entry name" value="ABCG_transporters"/>
</dbReference>
<dbReference type="Pfam" id="PF01061">
    <property type="entry name" value="ABC2_membrane"/>
    <property type="match status" value="1"/>
</dbReference>
<feature type="transmembrane region" description="Helical" evidence="10">
    <location>
        <begin position="525"/>
        <end position="553"/>
    </location>
</feature>
<evidence type="ECO:0000256" key="4">
    <source>
        <dbReference type="ARBA" id="ARBA00022692"/>
    </source>
</evidence>
<feature type="transmembrane region" description="Helical" evidence="10">
    <location>
        <begin position="501"/>
        <end position="519"/>
    </location>
</feature>
<dbReference type="SMART" id="SM00382">
    <property type="entry name" value="AAA"/>
    <property type="match status" value="1"/>
</dbReference>
<evidence type="ECO:0000256" key="8">
    <source>
        <dbReference type="ARBA" id="ARBA00023136"/>
    </source>
</evidence>
<dbReference type="SUPFAM" id="SSF52540">
    <property type="entry name" value="P-loop containing nucleoside triphosphate hydrolases"/>
    <property type="match status" value="1"/>
</dbReference>
<keyword evidence="4 10" id="KW-0812">Transmembrane</keyword>
<accession>A0A1D1YQK7</accession>